<organism evidence="3 4">
    <name type="scientific">Arabis alpina</name>
    <name type="common">Alpine rock-cress</name>
    <dbReference type="NCBI Taxonomy" id="50452"/>
    <lineage>
        <taxon>Eukaryota</taxon>
        <taxon>Viridiplantae</taxon>
        <taxon>Streptophyta</taxon>
        <taxon>Embryophyta</taxon>
        <taxon>Tracheophyta</taxon>
        <taxon>Spermatophyta</taxon>
        <taxon>Magnoliopsida</taxon>
        <taxon>eudicotyledons</taxon>
        <taxon>Gunneridae</taxon>
        <taxon>Pentapetalae</taxon>
        <taxon>rosids</taxon>
        <taxon>malvids</taxon>
        <taxon>Brassicales</taxon>
        <taxon>Brassicaceae</taxon>
        <taxon>Arabideae</taxon>
        <taxon>Arabis</taxon>
    </lineage>
</organism>
<keyword evidence="1" id="KW-0677">Repeat</keyword>
<evidence type="ECO:0000256" key="1">
    <source>
        <dbReference type="ARBA" id="ARBA00022737"/>
    </source>
</evidence>
<dbReference type="Gene3D" id="3.80.10.10">
    <property type="entry name" value="Ribonuclease Inhibitor"/>
    <property type="match status" value="2"/>
</dbReference>
<name>A0A087GT46_ARAAL</name>
<dbReference type="AlphaFoldDB" id="A0A087GT46"/>
<protein>
    <recommendedName>
        <fullName evidence="2">Disease resistance protein Roq1-like winged-helix domain-containing protein</fullName>
    </recommendedName>
</protein>
<dbReference type="InterPro" id="IPR044974">
    <property type="entry name" value="Disease_R_plants"/>
</dbReference>
<dbReference type="OMA" id="CNDEIMI"/>
<dbReference type="OrthoDB" id="1034734at2759"/>
<sequence>MLADSNLDVRNGLKTLAVKSLMHISNDGLITMHYLLQQLGLQVVVQQSSEPGKRQFLVEAEEIRDVLANETGTGSVIGISYCNSKFSEFSISGRAFEGMRNLKYLRFDNARVSLLEDLEYLPRLRFLHWHFYPRKSLPPTFQPERLVELHMPCSNFEIWGGIQPLPNLKKIDLGYSINLIEIPNLSKATNLETLTINGCVRLVEVPSSLSNLHKLKKLEAMHCIKLQVVPTNINLASLEVVNMSFCSRLRILPNLSSNIKRLNVESTKIKEFPTSIVEHWSRLEWLDLSNNDIKMIPDCVIGLPHLKTLYVDSCRKLMSIPALSPSLELQTIVYPSRTFVALSTSQSRYSCSTTV</sequence>
<dbReference type="PANTHER" id="PTHR11017">
    <property type="entry name" value="LEUCINE-RICH REPEAT-CONTAINING PROTEIN"/>
    <property type="match status" value="1"/>
</dbReference>
<dbReference type="SUPFAM" id="SSF52058">
    <property type="entry name" value="L domain-like"/>
    <property type="match status" value="1"/>
</dbReference>
<evidence type="ECO:0000313" key="4">
    <source>
        <dbReference type="Proteomes" id="UP000029120"/>
    </source>
</evidence>
<accession>A0A087GT46</accession>
<gene>
    <name evidence="3" type="ordered locus">AALP_Aa6g323600</name>
</gene>
<dbReference type="Pfam" id="PF13855">
    <property type="entry name" value="LRR_8"/>
    <property type="match status" value="1"/>
</dbReference>
<keyword evidence="4" id="KW-1185">Reference proteome</keyword>
<dbReference type="InterPro" id="IPR001611">
    <property type="entry name" value="Leu-rich_rpt"/>
</dbReference>
<dbReference type="Pfam" id="PF23282">
    <property type="entry name" value="WHD_ROQ1"/>
    <property type="match status" value="1"/>
</dbReference>
<dbReference type="PANTHER" id="PTHR11017:SF291">
    <property type="entry name" value="ADP-RIBOSYL CYCLASE_CYCLIC ADP-RIBOSE HYDROLASE-RELATED"/>
    <property type="match status" value="1"/>
</dbReference>
<dbReference type="InterPro" id="IPR032675">
    <property type="entry name" value="LRR_dom_sf"/>
</dbReference>
<feature type="domain" description="Disease resistance protein Roq1-like winged-helix" evidence="2">
    <location>
        <begin position="1"/>
        <end position="48"/>
    </location>
</feature>
<dbReference type="GO" id="GO:0006952">
    <property type="term" value="P:defense response"/>
    <property type="evidence" value="ECO:0007669"/>
    <property type="project" value="InterPro"/>
</dbReference>
<reference evidence="4" key="1">
    <citation type="journal article" date="2015" name="Nat. Plants">
        <title>Genome expansion of Arabis alpina linked with retrotransposition and reduced symmetric DNA methylation.</title>
        <authorList>
            <person name="Willing E.M."/>
            <person name="Rawat V."/>
            <person name="Mandakova T."/>
            <person name="Maumus F."/>
            <person name="James G.V."/>
            <person name="Nordstroem K.J."/>
            <person name="Becker C."/>
            <person name="Warthmann N."/>
            <person name="Chica C."/>
            <person name="Szarzynska B."/>
            <person name="Zytnicki M."/>
            <person name="Albani M.C."/>
            <person name="Kiefer C."/>
            <person name="Bergonzi S."/>
            <person name="Castaings L."/>
            <person name="Mateos J.L."/>
            <person name="Berns M.C."/>
            <person name="Bujdoso N."/>
            <person name="Piofczyk T."/>
            <person name="de Lorenzo L."/>
            <person name="Barrero-Sicilia C."/>
            <person name="Mateos I."/>
            <person name="Piednoel M."/>
            <person name="Hagmann J."/>
            <person name="Chen-Min-Tao R."/>
            <person name="Iglesias-Fernandez R."/>
            <person name="Schuster S.C."/>
            <person name="Alonso-Blanco C."/>
            <person name="Roudier F."/>
            <person name="Carbonero P."/>
            <person name="Paz-Ares J."/>
            <person name="Davis S.J."/>
            <person name="Pecinka A."/>
            <person name="Quesneville H."/>
            <person name="Colot V."/>
            <person name="Lysak M.A."/>
            <person name="Weigel D."/>
            <person name="Coupland G."/>
            <person name="Schneeberger K."/>
        </authorList>
    </citation>
    <scope>NUCLEOTIDE SEQUENCE [LARGE SCALE GENOMIC DNA]</scope>
    <source>
        <strain evidence="4">cv. Pajares</strain>
    </source>
</reference>
<evidence type="ECO:0000259" key="2">
    <source>
        <dbReference type="Pfam" id="PF23282"/>
    </source>
</evidence>
<dbReference type="PROSITE" id="PS51450">
    <property type="entry name" value="LRR"/>
    <property type="match status" value="1"/>
</dbReference>
<dbReference type="Gramene" id="KFK33048">
    <property type="protein sequence ID" value="KFK33048"/>
    <property type="gene ID" value="AALP_AA6G323600"/>
</dbReference>
<dbReference type="Proteomes" id="UP000029120">
    <property type="component" value="Chromosome 6"/>
</dbReference>
<proteinExistence type="predicted"/>
<dbReference type="EMBL" id="CM002874">
    <property type="protein sequence ID" value="KFK33048.1"/>
    <property type="molecule type" value="Genomic_DNA"/>
</dbReference>
<evidence type="ECO:0000313" key="3">
    <source>
        <dbReference type="EMBL" id="KFK33048.1"/>
    </source>
</evidence>
<dbReference type="InterPro" id="IPR058192">
    <property type="entry name" value="WHD_ROQ1-like"/>
</dbReference>